<evidence type="ECO:0000313" key="12">
    <source>
        <dbReference type="EMBL" id="SEL57150.1"/>
    </source>
</evidence>
<evidence type="ECO:0000256" key="8">
    <source>
        <dbReference type="ARBA" id="ARBA00022927"/>
    </source>
</evidence>
<dbReference type="Proteomes" id="UP000199297">
    <property type="component" value="Unassembled WGS sequence"/>
</dbReference>
<evidence type="ECO:0000256" key="10">
    <source>
        <dbReference type="ARBA" id="ARBA00030772"/>
    </source>
</evidence>
<name>A0A1H7RA34_9GAMM</name>
<dbReference type="GO" id="GO:0015628">
    <property type="term" value="P:protein secretion by the type II secretion system"/>
    <property type="evidence" value="ECO:0007669"/>
    <property type="project" value="InterPro"/>
</dbReference>
<evidence type="ECO:0000256" key="4">
    <source>
        <dbReference type="ARBA" id="ARBA00022448"/>
    </source>
</evidence>
<dbReference type="GO" id="GO:0015627">
    <property type="term" value="C:type II protein secretion system complex"/>
    <property type="evidence" value="ECO:0007669"/>
    <property type="project" value="InterPro"/>
</dbReference>
<keyword evidence="4" id="KW-0813">Transport</keyword>
<keyword evidence="5" id="KW-1003">Cell membrane</keyword>
<keyword evidence="7 11" id="KW-0812">Transmembrane</keyword>
<protein>
    <recommendedName>
        <fullName evidence="3">Type II secretion system protein N</fullName>
    </recommendedName>
    <alternativeName>
        <fullName evidence="10">General secretion pathway protein N</fullName>
    </alternativeName>
</protein>
<accession>A0A1H7RA34</accession>
<evidence type="ECO:0000256" key="2">
    <source>
        <dbReference type="ARBA" id="ARBA00007208"/>
    </source>
</evidence>
<evidence type="ECO:0000256" key="11">
    <source>
        <dbReference type="SAM" id="Phobius"/>
    </source>
</evidence>
<keyword evidence="6" id="KW-0997">Cell inner membrane</keyword>
<evidence type="ECO:0000256" key="5">
    <source>
        <dbReference type="ARBA" id="ARBA00022475"/>
    </source>
</evidence>
<keyword evidence="11" id="KW-1133">Transmembrane helix</keyword>
<comment type="similarity">
    <text evidence="2">Belongs to the GSP N family.</text>
</comment>
<evidence type="ECO:0000256" key="3">
    <source>
        <dbReference type="ARBA" id="ARBA00021563"/>
    </source>
</evidence>
<reference evidence="13" key="1">
    <citation type="submission" date="2016-10" db="EMBL/GenBank/DDBJ databases">
        <authorList>
            <person name="Varghese N."/>
            <person name="Submissions S."/>
        </authorList>
    </citation>
    <scope>NUCLEOTIDE SEQUENCE [LARGE SCALE GENOMIC DNA]</scope>
    <source>
        <strain evidence="13">CGMCC 1.9127</strain>
    </source>
</reference>
<evidence type="ECO:0000256" key="7">
    <source>
        <dbReference type="ARBA" id="ARBA00022692"/>
    </source>
</evidence>
<dbReference type="Pfam" id="PF01203">
    <property type="entry name" value="T2SSN"/>
    <property type="match status" value="1"/>
</dbReference>
<keyword evidence="8" id="KW-0653">Protein transport</keyword>
<feature type="transmembrane region" description="Helical" evidence="11">
    <location>
        <begin position="6"/>
        <end position="29"/>
    </location>
</feature>
<dbReference type="STRING" id="641665.GCA_002104455_01248"/>
<gene>
    <name evidence="12" type="ORF">SAMN05216262_11424</name>
</gene>
<comment type="subcellular location">
    <subcellularLocation>
        <location evidence="1">Cell inner membrane</location>
    </subcellularLocation>
</comment>
<keyword evidence="9 11" id="KW-0472">Membrane</keyword>
<dbReference type="GO" id="GO:0005886">
    <property type="term" value="C:plasma membrane"/>
    <property type="evidence" value="ECO:0007669"/>
    <property type="project" value="UniProtKB-SubCell"/>
</dbReference>
<evidence type="ECO:0000256" key="9">
    <source>
        <dbReference type="ARBA" id="ARBA00023136"/>
    </source>
</evidence>
<proteinExistence type="inferred from homology"/>
<dbReference type="InterPro" id="IPR022792">
    <property type="entry name" value="T2SS_protein-GspN"/>
</dbReference>
<dbReference type="AlphaFoldDB" id="A0A1H7RA34"/>
<sequence>MKKKFAYPAIFLLMYSIFVIALLPANWLLTQVKLPKNISISGLEGTIWRAKVDQVYIDGVVIERVHTALSLVSVLMLDPKFEVHFGDALVPGPEGQFAIKGLWSDITIEDGQVNLAANVVSSRLNLAIDVVAHEQLQLSLTRYVMGTPLCQTLQGSLHWQNAKITALDEQVALGDLAAVLSCQQGELVAEIEPNNNLGLSYRAQIKSLQHFSGSGYLTPGDKFPEPLKAALSFLGQADKQGRYRLKN</sequence>
<dbReference type="EMBL" id="FOBI01000014">
    <property type="protein sequence ID" value="SEL57150.1"/>
    <property type="molecule type" value="Genomic_DNA"/>
</dbReference>
<keyword evidence="13" id="KW-1185">Reference proteome</keyword>
<dbReference type="RefSeq" id="WP_085285622.1">
    <property type="nucleotide sequence ID" value="NZ_FOBI01000014.1"/>
</dbReference>
<dbReference type="OrthoDB" id="6118198at2"/>
<evidence type="ECO:0000256" key="6">
    <source>
        <dbReference type="ARBA" id="ARBA00022519"/>
    </source>
</evidence>
<organism evidence="12 13">
    <name type="scientific">Colwellia chukchiensis</name>
    <dbReference type="NCBI Taxonomy" id="641665"/>
    <lineage>
        <taxon>Bacteria</taxon>
        <taxon>Pseudomonadati</taxon>
        <taxon>Pseudomonadota</taxon>
        <taxon>Gammaproteobacteria</taxon>
        <taxon>Alteromonadales</taxon>
        <taxon>Colwelliaceae</taxon>
        <taxon>Colwellia</taxon>
    </lineage>
</organism>
<evidence type="ECO:0000313" key="13">
    <source>
        <dbReference type="Proteomes" id="UP000199297"/>
    </source>
</evidence>
<evidence type="ECO:0000256" key="1">
    <source>
        <dbReference type="ARBA" id="ARBA00004533"/>
    </source>
</evidence>